<proteinExistence type="predicted"/>
<reference evidence="2" key="1">
    <citation type="journal article" date="2019" name="Int. J. Syst. Evol. Microbiol.">
        <title>The Global Catalogue of Microorganisms (GCM) 10K type strain sequencing project: providing services to taxonomists for standard genome sequencing and annotation.</title>
        <authorList>
            <consortium name="The Broad Institute Genomics Platform"/>
            <consortium name="The Broad Institute Genome Sequencing Center for Infectious Disease"/>
            <person name="Wu L."/>
            <person name="Ma J."/>
        </authorList>
    </citation>
    <scope>NUCLEOTIDE SEQUENCE [LARGE SCALE GENOMIC DNA]</scope>
    <source>
        <strain evidence="2">JCM 32148</strain>
    </source>
</reference>
<gene>
    <name evidence="1" type="ORF">ACFQZ8_00400</name>
</gene>
<organism evidence="1 2">
    <name type="scientific">Micromonospora azadirachtae</name>
    <dbReference type="NCBI Taxonomy" id="1970735"/>
    <lineage>
        <taxon>Bacteria</taxon>
        <taxon>Bacillati</taxon>
        <taxon>Actinomycetota</taxon>
        <taxon>Actinomycetes</taxon>
        <taxon>Micromonosporales</taxon>
        <taxon>Micromonosporaceae</taxon>
        <taxon>Micromonospora</taxon>
    </lineage>
</organism>
<sequence>MISIELGNDDRLYVQAVQHMLRLYPGVGGGHISLRFEVSRQNDAPTASPFKISALLYLCGVSGQDQKLLGALEVEQPVSPQVRSSQFELVGFVSDEQLRVIEELRRGEDLHLYANFTVTSVVGDPPTLQAKSGGGRFHIGAGEWLKQLEQVDAGTFVEVLVPMVGGADFAIATEELRKARTLLRQNNIDGALLAARKALEPIRKAERTAAIQRKALEREKANPERLVEEKRTLVERFAFIVEDLARTLSGAMHKDQVTKTFEYTRGDAVMLVAATAGVLVRVAEQRRWSSTAAG</sequence>
<accession>A0ABW2ZUP7</accession>
<dbReference type="EMBL" id="JBHTHM010000003">
    <property type="protein sequence ID" value="MFD0782391.1"/>
    <property type="molecule type" value="Genomic_DNA"/>
</dbReference>
<evidence type="ECO:0000313" key="1">
    <source>
        <dbReference type="EMBL" id="MFD0782391.1"/>
    </source>
</evidence>
<dbReference type="Proteomes" id="UP001597053">
    <property type="component" value="Unassembled WGS sequence"/>
</dbReference>
<comment type="caution">
    <text evidence="1">The sequence shown here is derived from an EMBL/GenBank/DDBJ whole genome shotgun (WGS) entry which is preliminary data.</text>
</comment>
<evidence type="ECO:0000313" key="2">
    <source>
        <dbReference type="Proteomes" id="UP001597053"/>
    </source>
</evidence>
<name>A0ABW2ZUP7_9ACTN</name>
<protein>
    <submittedName>
        <fullName evidence="1">Uncharacterized protein</fullName>
    </submittedName>
</protein>
<keyword evidence="2" id="KW-1185">Reference proteome</keyword>